<dbReference type="AlphaFoldDB" id="A0A066UGA2"/>
<dbReference type="STRING" id="287986.DV20_05765"/>
<reference evidence="1 2" key="1">
    <citation type="submission" date="2014-05" db="EMBL/GenBank/DDBJ databases">
        <title>Draft genome sequence of Amycolatopsis rifamycinica DSM 46095.</title>
        <authorList>
            <person name="Lal R."/>
            <person name="Saxena A."/>
            <person name="Kumari R."/>
            <person name="Mukherjee U."/>
            <person name="Singh P."/>
            <person name="Sangwan N."/>
            <person name="Mahato N.K."/>
        </authorList>
    </citation>
    <scope>NUCLEOTIDE SEQUENCE [LARGE SCALE GENOMIC DNA]</scope>
    <source>
        <strain evidence="1 2">DSM 46095</strain>
    </source>
</reference>
<dbReference type="Proteomes" id="UP000027345">
    <property type="component" value="Unassembled WGS sequence"/>
</dbReference>
<protein>
    <submittedName>
        <fullName evidence="1">Uncharacterized protein</fullName>
    </submittedName>
</protein>
<comment type="caution">
    <text evidence="1">The sequence shown here is derived from an EMBL/GenBank/DDBJ whole genome shotgun (WGS) entry which is preliminary data.</text>
</comment>
<gene>
    <name evidence="1" type="ORF">DV20_05765</name>
</gene>
<sequence length="227" mass="24060">MSRTLIAPVAARFTALADTLSRNAAVLAAAGLPQVVTEVRVAVYGDVAAQLRLLAEQVPAAGNPLVLVPAAEDTAVAVARRFEALAGLLAANARLLTRRTADAVMHRRAGVYCDVAAQLRLLAADEREAATAAAPRTSRPPLSNTAPLSPVVAQAAVRVPRVRPEFLEALLSAVAKRRAQGWSVARLTLWLRTSLRDPQTEHVHPCAQRSFVAYLTALLDTTTARAA</sequence>
<dbReference type="RefSeq" id="WP_043776936.1">
    <property type="nucleotide sequence ID" value="NZ_JMQI01000011.1"/>
</dbReference>
<proteinExistence type="predicted"/>
<accession>A0A066UGA2</accession>
<organism evidence="1 2">
    <name type="scientific">Amycolatopsis rifamycinica</name>
    <dbReference type="NCBI Taxonomy" id="287986"/>
    <lineage>
        <taxon>Bacteria</taxon>
        <taxon>Bacillati</taxon>
        <taxon>Actinomycetota</taxon>
        <taxon>Actinomycetes</taxon>
        <taxon>Pseudonocardiales</taxon>
        <taxon>Pseudonocardiaceae</taxon>
        <taxon>Amycolatopsis</taxon>
    </lineage>
</organism>
<keyword evidence="2" id="KW-1185">Reference proteome</keyword>
<evidence type="ECO:0000313" key="1">
    <source>
        <dbReference type="EMBL" id="KDN23223.1"/>
    </source>
</evidence>
<name>A0A066UGA2_9PSEU</name>
<evidence type="ECO:0000313" key="2">
    <source>
        <dbReference type="Proteomes" id="UP000027345"/>
    </source>
</evidence>
<dbReference type="EMBL" id="JMQI01000011">
    <property type="protein sequence ID" value="KDN23223.1"/>
    <property type="molecule type" value="Genomic_DNA"/>
</dbReference>
<dbReference type="OrthoDB" id="3620230at2"/>